<proteinExistence type="predicted"/>
<evidence type="ECO:0000313" key="3">
    <source>
        <dbReference type="EMBL" id="GAA5816883.1"/>
    </source>
</evidence>
<gene>
    <name evidence="3" type="ORF">MFLAVUS_010417</name>
</gene>
<evidence type="ECO:0000313" key="4">
    <source>
        <dbReference type="Proteomes" id="UP001473302"/>
    </source>
</evidence>
<evidence type="ECO:0000256" key="2">
    <source>
        <dbReference type="SAM" id="Phobius"/>
    </source>
</evidence>
<keyword evidence="2" id="KW-0472">Membrane</keyword>
<name>A0ABP9ZCN8_9FUNG</name>
<protein>
    <submittedName>
        <fullName evidence="3">Uncharacterized protein</fullName>
    </submittedName>
</protein>
<feature type="region of interest" description="Disordered" evidence="1">
    <location>
        <begin position="77"/>
        <end position="96"/>
    </location>
</feature>
<organism evidence="3 4">
    <name type="scientific">Mucor flavus</name>
    <dbReference type="NCBI Taxonomy" id="439312"/>
    <lineage>
        <taxon>Eukaryota</taxon>
        <taxon>Fungi</taxon>
        <taxon>Fungi incertae sedis</taxon>
        <taxon>Mucoromycota</taxon>
        <taxon>Mucoromycotina</taxon>
        <taxon>Mucoromycetes</taxon>
        <taxon>Mucorales</taxon>
        <taxon>Mucorineae</taxon>
        <taxon>Mucoraceae</taxon>
        <taxon>Mucor</taxon>
    </lineage>
</organism>
<dbReference type="EMBL" id="BAABUK010000036">
    <property type="protein sequence ID" value="GAA5816883.1"/>
    <property type="molecule type" value="Genomic_DNA"/>
</dbReference>
<dbReference type="Proteomes" id="UP001473302">
    <property type="component" value="Unassembled WGS sequence"/>
</dbReference>
<sequence>MHTSKISLIVSILCVVVLWITVLPNSLLIDTFGRALPGNLFEQVTVAVAPLDDTRKYDLDIITAFARDFYNKFYKKNVSSSASPSSPSTSSKRSHVQAAFDSDDGYVTPKIISIFATYVAQK</sequence>
<keyword evidence="4" id="KW-1185">Reference proteome</keyword>
<feature type="compositionally biased region" description="Low complexity" evidence="1">
    <location>
        <begin position="79"/>
        <end position="91"/>
    </location>
</feature>
<reference evidence="3 4" key="1">
    <citation type="submission" date="2024-04" db="EMBL/GenBank/DDBJ databases">
        <title>genome sequences of Mucor flavus KT1a and Helicostylum pulchrum KT1b strains isolated from the surface of a dry-aged beef.</title>
        <authorList>
            <person name="Toyotome T."/>
            <person name="Hosono M."/>
            <person name="Torimaru M."/>
            <person name="Fukuda K."/>
            <person name="Mikami N."/>
        </authorList>
    </citation>
    <scope>NUCLEOTIDE SEQUENCE [LARGE SCALE GENOMIC DNA]</scope>
    <source>
        <strain evidence="3 4">KT1a</strain>
    </source>
</reference>
<feature type="transmembrane region" description="Helical" evidence="2">
    <location>
        <begin position="6"/>
        <end position="28"/>
    </location>
</feature>
<evidence type="ECO:0000256" key="1">
    <source>
        <dbReference type="SAM" id="MobiDB-lite"/>
    </source>
</evidence>
<keyword evidence="2" id="KW-1133">Transmembrane helix</keyword>
<comment type="caution">
    <text evidence="3">The sequence shown here is derived from an EMBL/GenBank/DDBJ whole genome shotgun (WGS) entry which is preliminary data.</text>
</comment>
<accession>A0ABP9ZCN8</accession>
<keyword evidence="2" id="KW-0812">Transmembrane</keyword>